<dbReference type="EMBL" id="FP929052">
    <property type="protein sequence ID" value="CBL17149.1"/>
    <property type="molecule type" value="Genomic_DNA"/>
</dbReference>
<feature type="coiled-coil region" evidence="2">
    <location>
        <begin position="48"/>
        <end position="134"/>
    </location>
</feature>
<dbReference type="Pfam" id="PF01551">
    <property type="entry name" value="Peptidase_M23"/>
    <property type="match status" value="1"/>
</dbReference>
<evidence type="ECO:0000259" key="3">
    <source>
        <dbReference type="Pfam" id="PF01551"/>
    </source>
</evidence>
<dbReference type="MEROPS" id="M23.009"/>
<dbReference type="AlphaFoldDB" id="D4LC04"/>
<dbReference type="PATRIC" id="fig|213810.4.peg.883"/>
<dbReference type="HOGENOM" id="CLU_029425_4_3_9"/>
<reference evidence="5" key="1">
    <citation type="submission" date="2010-03" db="EMBL/GenBank/DDBJ databases">
        <title>The genome sequence of Ruminococcus sp. 18P13.</title>
        <authorList>
            <consortium name="metaHIT consortium -- http://www.metahit.eu/"/>
            <person name="Pajon A."/>
            <person name="Turner K."/>
            <person name="Parkhill J."/>
            <person name="Bernalier A."/>
        </authorList>
    </citation>
    <scope>NUCLEOTIDE SEQUENCE [LARGE SCALE GENOMIC DNA]</scope>
    <source>
        <strain evidence="5">Type strain: 18P13</strain>
    </source>
</reference>
<dbReference type="GO" id="GO:0004222">
    <property type="term" value="F:metalloendopeptidase activity"/>
    <property type="evidence" value="ECO:0007669"/>
    <property type="project" value="TreeGrafter"/>
</dbReference>
<dbReference type="Gene3D" id="6.10.250.3150">
    <property type="match status" value="1"/>
</dbReference>
<organism evidence="5 6">
    <name type="scientific">Ruminococcus champanellensis (strain DSM 18848 / JCM 17042 / KCTC 15320 / 18P13)</name>
    <dbReference type="NCBI Taxonomy" id="213810"/>
    <lineage>
        <taxon>Bacteria</taxon>
        <taxon>Bacillati</taxon>
        <taxon>Bacillota</taxon>
        <taxon>Clostridia</taxon>
        <taxon>Eubacteriales</taxon>
        <taxon>Oscillospiraceae</taxon>
        <taxon>Ruminococcus</taxon>
    </lineage>
</organism>
<dbReference type="OrthoDB" id="5623881at2"/>
<sequence>MSVRDTHMQKSKKKHDWVKRLKALTVCGAVAFGVLTCTQQFGDMPASAKTISQLEQEIKENNQKIQEQQQKLDALKQDMNKQQEAEVALQEQIQTINEKISLVDVQLTTINQQIEDTQGEIDTLEEDIAQQQIDIDQGLDSFKKRLRAMYVTGNDSLASALVGSTDFYDMLSKMDLIARVADHDDKLVTGLMDQMEQLKSSKEQLVSKQNEQELQKVEQEKIRADYSDSIQELNTKVQQTKAAQAELQEEADAANKDINAYKAENASKEKEQDQIMAEIKRQQALETKQNNSQTTTVTKPDTTYSGGRFAWPVPGHYFISSPYGNRWGKMHQGIDIASGGSSISGAATVAVASGTVTLVKTGCTHNYKKTRSCGCNGGYGNYVVVTHADGYSTLYAHLASVSVSYGQTVSTGTVLGTVGSTGWSTGFHLHFGVMKNGSFVNPAPYLGI</sequence>
<dbReference type="SUPFAM" id="SSF51261">
    <property type="entry name" value="Duplicated hybrid motif"/>
    <property type="match status" value="1"/>
</dbReference>
<evidence type="ECO:0000259" key="4">
    <source>
        <dbReference type="Pfam" id="PF24568"/>
    </source>
</evidence>
<dbReference type="InterPro" id="IPR057309">
    <property type="entry name" value="PcsB_CC"/>
</dbReference>
<dbReference type="InterPro" id="IPR016047">
    <property type="entry name" value="M23ase_b-sheet_dom"/>
</dbReference>
<dbReference type="KEGG" id="rch:RUM_09810"/>
<dbReference type="Pfam" id="PF24568">
    <property type="entry name" value="CC_PcsB"/>
    <property type="match status" value="1"/>
</dbReference>
<feature type="domain" description="M23ase beta-sheet core" evidence="3">
    <location>
        <begin position="329"/>
        <end position="442"/>
    </location>
</feature>
<feature type="coiled-coil region" evidence="2">
    <location>
        <begin position="188"/>
        <end position="278"/>
    </location>
</feature>
<accession>D4LC04</accession>
<evidence type="ECO:0000313" key="5">
    <source>
        <dbReference type="EMBL" id="CBL17149.1"/>
    </source>
</evidence>
<dbReference type="PANTHER" id="PTHR21666:SF270">
    <property type="entry name" value="MUREIN HYDROLASE ACTIVATOR ENVC"/>
    <property type="match status" value="1"/>
</dbReference>
<keyword evidence="6" id="KW-1185">Reference proteome</keyword>
<dbReference type="PANTHER" id="PTHR21666">
    <property type="entry name" value="PEPTIDASE-RELATED"/>
    <property type="match status" value="1"/>
</dbReference>
<evidence type="ECO:0000313" key="6">
    <source>
        <dbReference type="Proteomes" id="UP000007054"/>
    </source>
</evidence>
<gene>
    <name evidence="5" type="ordered locus">RUM_09810</name>
</gene>
<dbReference type="Proteomes" id="UP000007054">
    <property type="component" value="Chromosome"/>
</dbReference>
<keyword evidence="1" id="KW-0732">Signal</keyword>
<feature type="domain" description="Peptidoglycan hydrolase PcsB coiled-coil" evidence="4">
    <location>
        <begin position="129"/>
        <end position="199"/>
    </location>
</feature>
<dbReference type="SUPFAM" id="SSF57997">
    <property type="entry name" value="Tropomyosin"/>
    <property type="match status" value="1"/>
</dbReference>
<proteinExistence type="predicted"/>
<evidence type="ECO:0000256" key="2">
    <source>
        <dbReference type="SAM" id="Coils"/>
    </source>
</evidence>
<name>D4LC04_RUMC1</name>
<dbReference type="BioCyc" id="RCHA213810:RUM_RS12010-MONOMER"/>
<protein>
    <submittedName>
        <fullName evidence="5">Membrane proteins related to metalloendopeptidases</fullName>
    </submittedName>
</protein>
<dbReference type="InterPro" id="IPR011055">
    <property type="entry name" value="Dup_hybrid_motif"/>
</dbReference>
<evidence type="ECO:0000256" key="1">
    <source>
        <dbReference type="ARBA" id="ARBA00022729"/>
    </source>
</evidence>
<dbReference type="STRING" id="213810.RUM_09810"/>
<keyword evidence="2" id="KW-0175">Coiled coil</keyword>
<dbReference type="Gene3D" id="2.70.70.10">
    <property type="entry name" value="Glucose Permease (Domain IIA)"/>
    <property type="match status" value="1"/>
</dbReference>
<dbReference type="CDD" id="cd12797">
    <property type="entry name" value="M23_peptidase"/>
    <property type="match status" value="1"/>
</dbReference>
<dbReference type="InterPro" id="IPR050570">
    <property type="entry name" value="Cell_wall_metabolism_enzyme"/>
</dbReference>
<reference evidence="5" key="2">
    <citation type="submission" date="2010-03" db="EMBL/GenBank/DDBJ databases">
        <authorList>
            <person name="Pajon A."/>
        </authorList>
    </citation>
    <scope>NUCLEOTIDE SEQUENCE</scope>
    <source>
        <strain evidence="5">Type strain: 18P13</strain>
    </source>
</reference>